<feature type="compositionally biased region" description="Basic and acidic residues" evidence="1">
    <location>
        <begin position="57"/>
        <end position="83"/>
    </location>
</feature>
<keyword evidence="3" id="KW-1185">Reference proteome</keyword>
<dbReference type="GO" id="GO:0046403">
    <property type="term" value="F:polynucleotide 3'-phosphatase activity"/>
    <property type="evidence" value="ECO:0007669"/>
    <property type="project" value="TreeGrafter"/>
</dbReference>
<gene>
    <name evidence="2" type="ORF">VFH_III045440</name>
</gene>
<evidence type="ECO:0000256" key="1">
    <source>
        <dbReference type="SAM" id="MobiDB-lite"/>
    </source>
</evidence>
<protein>
    <submittedName>
        <fullName evidence="2">Uncharacterized protein</fullName>
    </submittedName>
</protein>
<feature type="region of interest" description="Disordered" evidence="1">
    <location>
        <begin position="57"/>
        <end position="85"/>
    </location>
</feature>
<dbReference type="PANTHER" id="PTHR12083:SF9">
    <property type="entry name" value="BIFUNCTIONAL POLYNUCLEOTIDE PHOSPHATASE_KINASE"/>
    <property type="match status" value="1"/>
</dbReference>
<accession>A0AAV0ZVV2</accession>
<proteinExistence type="predicted"/>
<dbReference type="GO" id="GO:0003690">
    <property type="term" value="F:double-stranded DNA binding"/>
    <property type="evidence" value="ECO:0007669"/>
    <property type="project" value="TreeGrafter"/>
</dbReference>
<evidence type="ECO:0000313" key="2">
    <source>
        <dbReference type="EMBL" id="CAI8602545.1"/>
    </source>
</evidence>
<dbReference type="PANTHER" id="PTHR12083">
    <property type="entry name" value="BIFUNCTIONAL POLYNUCLEOTIDE PHOSPHATASE/KINASE"/>
    <property type="match status" value="1"/>
</dbReference>
<dbReference type="AlphaFoldDB" id="A0AAV0ZVV2"/>
<name>A0AAV0ZVV2_VICFA</name>
<dbReference type="EMBL" id="OX451738">
    <property type="protein sequence ID" value="CAI8602545.1"/>
    <property type="molecule type" value="Genomic_DNA"/>
</dbReference>
<organism evidence="2 3">
    <name type="scientific">Vicia faba</name>
    <name type="common">Broad bean</name>
    <name type="synonym">Faba vulgaris</name>
    <dbReference type="NCBI Taxonomy" id="3906"/>
    <lineage>
        <taxon>Eukaryota</taxon>
        <taxon>Viridiplantae</taxon>
        <taxon>Streptophyta</taxon>
        <taxon>Embryophyta</taxon>
        <taxon>Tracheophyta</taxon>
        <taxon>Spermatophyta</taxon>
        <taxon>Magnoliopsida</taxon>
        <taxon>eudicotyledons</taxon>
        <taxon>Gunneridae</taxon>
        <taxon>Pentapetalae</taxon>
        <taxon>rosids</taxon>
        <taxon>fabids</taxon>
        <taxon>Fabales</taxon>
        <taxon>Fabaceae</taxon>
        <taxon>Papilionoideae</taxon>
        <taxon>50 kb inversion clade</taxon>
        <taxon>NPAAA clade</taxon>
        <taxon>Hologalegina</taxon>
        <taxon>IRL clade</taxon>
        <taxon>Fabeae</taxon>
        <taxon>Vicia</taxon>
    </lineage>
</organism>
<dbReference type="GO" id="GO:0006281">
    <property type="term" value="P:DNA repair"/>
    <property type="evidence" value="ECO:0007669"/>
    <property type="project" value="TreeGrafter"/>
</dbReference>
<evidence type="ECO:0000313" key="3">
    <source>
        <dbReference type="Proteomes" id="UP001157006"/>
    </source>
</evidence>
<sequence>MAGILKQPGPFAITPHKVSLCILFKNLRSSNSSPNTITRFSSLKSGDQEALTKLFAGKDKSEKAGEATEDIQNEKQDTEESCSKKRKLSTSEVNITFSVSDVKSTYKDATLLPKWKAFQTVIFLEGDDGLQDSSKIAAFDFDGCLAKMM</sequence>
<reference evidence="2 3" key="1">
    <citation type="submission" date="2023-01" db="EMBL/GenBank/DDBJ databases">
        <authorList>
            <person name="Kreplak J."/>
        </authorList>
    </citation>
    <scope>NUCLEOTIDE SEQUENCE [LARGE SCALE GENOMIC DNA]</scope>
</reference>
<dbReference type="Proteomes" id="UP001157006">
    <property type="component" value="Chromosome 3"/>
</dbReference>
<dbReference type="GO" id="GO:0046404">
    <property type="term" value="F:ATP-dependent polydeoxyribonucleotide 5'-hydroxyl-kinase activity"/>
    <property type="evidence" value="ECO:0007669"/>
    <property type="project" value="TreeGrafter"/>
</dbReference>